<reference evidence="2" key="1">
    <citation type="submission" date="2017-06" db="EMBL/GenBank/DDBJ databases">
        <authorList>
            <person name="Cremers G."/>
        </authorList>
    </citation>
    <scope>NUCLEOTIDE SEQUENCE [LARGE SCALE GENOMIC DNA]</scope>
</reference>
<dbReference type="EMBL" id="FZMP01000224">
    <property type="protein sequence ID" value="SNQ62508.1"/>
    <property type="molecule type" value="Genomic_DNA"/>
</dbReference>
<dbReference type="AlphaFoldDB" id="A0A284VTJ0"/>
<organism evidence="1 2">
    <name type="scientific">Candidatus Methanoperedens nitratireducens</name>
    <dbReference type="NCBI Taxonomy" id="1392998"/>
    <lineage>
        <taxon>Archaea</taxon>
        <taxon>Methanobacteriati</taxon>
        <taxon>Methanobacteriota</taxon>
        <taxon>Stenosarchaea group</taxon>
        <taxon>Methanomicrobia</taxon>
        <taxon>Methanosarcinales</taxon>
        <taxon>ANME-2 cluster</taxon>
        <taxon>Candidatus Methanoperedentaceae</taxon>
        <taxon>Candidatus Methanoperedens</taxon>
    </lineage>
</organism>
<dbReference type="Gene3D" id="3.40.50.300">
    <property type="entry name" value="P-loop containing nucleotide triphosphate hydrolases"/>
    <property type="match status" value="1"/>
</dbReference>
<evidence type="ECO:0000313" key="1">
    <source>
        <dbReference type="EMBL" id="SNQ62508.1"/>
    </source>
</evidence>
<accession>A0A284VTJ0</accession>
<dbReference type="RefSeq" id="WP_096207060.1">
    <property type="nucleotide sequence ID" value="NZ_FZMP01000224.1"/>
</dbReference>
<sequence length="220" mass="23651">MSYLSPGNLPIDPASFKPSCITVVEGTSGMVPAVLFRLCAASAASGREAVFVDGWNSFDPYAVSRIARSFGAKQEALSRIHVARAFTEYQMDALIGNLEDALGRWSPAVLAVSYFPTLFSGTDGRQLFEPLLARLGSLTSTFGTITAVTSFGGSWYGDRLLAARASRIIRIEQPSKKRIRIIDDGHLDEYVPVPPGQMRFTDFTGGGACGQDSANFSQPA</sequence>
<proteinExistence type="predicted"/>
<name>A0A284VTJ0_9EURY</name>
<dbReference type="OrthoDB" id="359367at2157"/>
<dbReference type="Proteomes" id="UP000218615">
    <property type="component" value="Unassembled WGS sequence"/>
</dbReference>
<evidence type="ECO:0008006" key="3">
    <source>
        <dbReference type="Google" id="ProtNLM"/>
    </source>
</evidence>
<gene>
    <name evidence="1" type="ORF">MNV_750023</name>
</gene>
<keyword evidence="2" id="KW-1185">Reference proteome</keyword>
<evidence type="ECO:0000313" key="2">
    <source>
        <dbReference type="Proteomes" id="UP000218615"/>
    </source>
</evidence>
<protein>
    <recommendedName>
        <fullName evidence="3">DNA recombination and repair protein Rad51-like C-terminal domain-containing protein</fullName>
    </recommendedName>
</protein>
<dbReference type="SUPFAM" id="SSF52540">
    <property type="entry name" value="P-loop containing nucleoside triphosphate hydrolases"/>
    <property type="match status" value="1"/>
</dbReference>
<dbReference type="InterPro" id="IPR027417">
    <property type="entry name" value="P-loop_NTPase"/>
</dbReference>